<comment type="caution">
    <text evidence="5">The sequence shown here is derived from an EMBL/GenBank/DDBJ whole genome shotgun (WGS) entry which is preliminary data.</text>
</comment>
<evidence type="ECO:0000313" key="5">
    <source>
        <dbReference type="EMBL" id="EDP41997.1"/>
    </source>
</evidence>
<evidence type="ECO:0000313" key="6">
    <source>
        <dbReference type="Proteomes" id="UP000008837"/>
    </source>
</evidence>
<dbReference type="GO" id="GO:0005634">
    <property type="term" value="C:nucleus"/>
    <property type="evidence" value="ECO:0007669"/>
    <property type="project" value="TreeGrafter"/>
</dbReference>
<dbReference type="PANTHER" id="PTHR48025:SF20">
    <property type="entry name" value="TIA1 CYTOTOXIC GRANULE ASSOCIATED RNA BINDING PROTEIN"/>
    <property type="match status" value="1"/>
</dbReference>
<dbReference type="InterPro" id="IPR000504">
    <property type="entry name" value="RRM_dom"/>
</dbReference>
<dbReference type="PANTHER" id="PTHR48025">
    <property type="entry name" value="OS02G0815200 PROTEIN"/>
    <property type="match status" value="1"/>
</dbReference>
<organism evidence="5 6">
    <name type="scientific">Malassezia globosa (strain ATCC MYA-4612 / CBS 7966)</name>
    <name type="common">Dandruff-associated fungus</name>
    <dbReference type="NCBI Taxonomy" id="425265"/>
    <lineage>
        <taxon>Eukaryota</taxon>
        <taxon>Fungi</taxon>
        <taxon>Dikarya</taxon>
        <taxon>Basidiomycota</taxon>
        <taxon>Ustilaginomycotina</taxon>
        <taxon>Malasseziomycetes</taxon>
        <taxon>Malasseziales</taxon>
        <taxon>Malasseziaceae</taxon>
        <taxon>Malassezia</taxon>
    </lineage>
</organism>
<gene>
    <name evidence="5" type="ORF">MGL_3678</name>
</gene>
<dbReference type="InterPro" id="IPR012677">
    <property type="entry name" value="Nucleotide-bd_a/b_plait_sf"/>
</dbReference>
<dbReference type="Proteomes" id="UP000008837">
    <property type="component" value="Unassembled WGS sequence"/>
</dbReference>
<dbReference type="SMART" id="SM00360">
    <property type="entry name" value="RRM"/>
    <property type="match status" value="3"/>
</dbReference>
<accession>A8QAB9</accession>
<dbReference type="AlphaFoldDB" id="A8QAB9"/>
<dbReference type="OrthoDB" id="8093034at2759"/>
<keyword evidence="1 2" id="KW-0694">RNA-binding</keyword>
<feature type="domain" description="RRM" evidence="4">
    <location>
        <begin position="23"/>
        <end position="103"/>
    </location>
</feature>
<feature type="domain" description="RRM" evidence="4">
    <location>
        <begin position="140"/>
        <end position="218"/>
    </location>
</feature>
<dbReference type="RefSeq" id="XP_001729211.1">
    <property type="nucleotide sequence ID" value="XM_001729159.1"/>
</dbReference>
<reference evidence="5 6" key="1">
    <citation type="journal article" date="2007" name="Proc. Natl. Acad. Sci. U.S.A.">
        <title>Dandruff-associated Malassezia genomes reveal convergent and divergent virulence traits shared with plant and human fungal pathogens.</title>
        <authorList>
            <person name="Xu J."/>
            <person name="Saunders C.W."/>
            <person name="Hu P."/>
            <person name="Grant R.A."/>
            <person name="Boekhout T."/>
            <person name="Kuramae E.E."/>
            <person name="Kronstad J.W."/>
            <person name="Deangelis Y.M."/>
            <person name="Reeder N.L."/>
            <person name="Johnstone K.R."/>
            <person name="Leland M."/>
            <person name="Fieno A.M."/>
            <person name="Begley W.M."/>
            <person name="Sun Y."/>
            <person name="Lacey M.P."/>
            <person name="Chaudhary T."/>
            <person name="Keough T."/>
            <person name="Chu L."/>
            <person name="Sears R."/>
            <person name="Yuan B."/>
            <person name="Dawson T.L.Jr."/>
        </authorList>
    </citation>
    <scope>NUCLEOTIDE SEQUENCE [LARGE SCALE GENOMIC DNA]</scope>
    <source>
        <strain evidence="6">ATCC MYA-4612 / CBS 7966</strain>
    </source>
</reference>
<protein>
    <recommendedName>
        <fullName evidence="4">RRM domain-containing protein</fullName>
    </recommendedName>
</protein>
<keyword evidence="6" id="KW-1185">Reference proteome</keyword>
<feature type="region of interest" description="Disordered" evidence="3">
    <location>
        <begin position="222"/>
        <end position="245"/>
    </location>
</feature>
<dbReference type="InterPro" id="IPR035979">
    <property type="entry name" value="RBD_domain_sf"/>
</dbReference>
<evidence type="ECO:0000256" key="3">
    <source>
        <dbReference type="SAM" id="MobiDB-lite"/>
    </source>
</evidence>
<dbReference type="Pfam" id="PF00076">
    <property type="entry name" value="RRM_1"/>
    <property type="match status" value="3"/>
</dbReference>
<evidence type="ECO:0000259" key="4">
    <source>
        <dbReference type="PROSITE" id="PS50102"/>
    </source>
</evidence>
<evidence type="ECO:0000256" key="1">
    <source>
        <dbReference type="ARBA" id="ARBA00022884"/>
    </source>
</evidence>
<dbReference type="CDD" id="cd00590">
    <property type="entry name" value="RRM_SF"/>
    <property type="match status" value="2"/>
</dbReference>
<dbReference type="SUPFAM" id="SSF54928">
    <property type="entry name" value="RNA-binding domain, RBD"/>
    <property type="match status" value="3"/>
</dbReference>
<dbReference type="EMBL" id="AAYY01000014">
    <property type="protein sequence ID" value="EDP41997.1"/>
    <property type="molecule type" value="Genomic_DNA"/>
</dbReference>
<dbReference type="InParanoid" id="A8QAB9"/>
<dbReference type="InterPro" id="IPR050502">
    <property type="entry name" value="Euk_RNA-bind_prot"/>
</dbReference>
<dbReference type="Gene3D" id="3.30.70.330">
    <property type="match status" value="3"/>
</dbReference>
<evidence type="ECO:0000256" key="2">
    <source>
        <dbReference type="PROSITE-ProRule" id="PRU00176"/>
    </source>
</evidence>
<dbReference type="STRING" id="425265.A8QAB9"/>
<name>A8QAB9_MALGO</name>
<dbReference type="GO" id="GO:0003729">
    <property type="term" value="F:mRNA binding"/>
    <property type="evidence" value="ECO:0007669"/>
    <property type="project" value="TreeGrafter"/>
</dbReference>
<proteinExistence type="predicted"/>
<dbReference type="PROSITE" id="PS50102">
    <property type="entry name" value="RRM"/>
    <property type="match status" value="3"/>
</dbReference>
<feature type="domain" description="RRM" evidence="4">
    <location>
        <begin position="245"/>
        <end position="319"/>
    </location>
</feature>
<dbReference type="KEGG" id="mgl:MGL_3678"/>
<dbReference type="GeneID" id="5853517"/>
<dbReference type="OMA" id="RAIVQMN"/>
<sequence>MDGEPSGPRSSTDIGLTEKRWAVPLLVRNISVHATERDLRVLFEQAGPIGGMEMMPPVLVQGQPKPTYAWIQYMRQASADMAITYLQGFMLAGLPLFLEWAGSQDVGTQPIAMPVPVVMPSITPEARNMQALHTPTTCLYSVFVGDLDPEIDDTILAQTFSGFPSMYDARVIRDLRNGHSRGYGFVRLRNEREAMEAIANMSGQWVGSRIIRVNWAVRPSEPFPSETQRPAEPEPKVADSSSDSKTLYVGNLPDNANLPDIMNIFSSFGNVINAQMFPGRHYAFVTFQFSSDANKAWDASQSNPPNMAGQTLKVGWARYSTRNPSSRR</sequence>
<dbReference type="VEuPathDB" id="FungiDB:MGL_3678"/>